<reference evidence="14 15" key="1">
    <citation type="submission" date="2018-12" db="EMBL/GenBank/DDBJ databases">
        <authorList>
            <consortium name="Pathogen Informatics"/>
        </authorList>
    </citation>
    <scope>NUCLEOTIDE SEQUENCE [LARGE SCALE GENOMIC DNA]</scope>
    <source>
        <strain evidence="14 15">NCTC12871</strain>
    </source>
</reference>
<comment type="subcellular location">
    <subcellularLocation>
        <location evidence="3">Periplasm</location>
    </subcellularLocation>
</comment>
<name>A0A448TW86_9PAST</name>
<evidence type="ECO:0000256" key="3">
    <source>
        <dbReference type="ARBA" id="ARBA00004418"/>
    </source>
</evidence>
<organism evidence="14 15">
    <name type="scientific">Actinobacillus delphinicola</name>
    <dbReference type="NCBI Taxonomy" id="51161"/>
    <lineage>
        <taxon>Bacteria</taxon>
        <taxon>Pseudomonadati</taxon>
        <taxon>Pseudomonadota</taxon>
        <taxon>Gammaproteobacteria</taxon>
        <taxon>Pasteurellales</taxon>
        <taxon>Pasteurellaceae</taxon>
        <taxon>Actinobacillus</taxon>
    </lineage>
</organism>
<dbReference type="EC" id="3.1.3.2" evidence="6"/>
<evidence type="ECO:0000256" key="2">
    <source>
        <dbReference type="ARBA" id="ARBA00001946"/>
    </source>
</evidence>
<dbReference type="RefSeq" id="WP_126600704.1">
    <property type="nucleotide sequence ID" value="NZ_LR134510.1"/>
</dbReference>
<evidence type="ECO:0000256" key="13">
    <source>
        <dbReference type="SAM" id="SignalP"/>
    </source>
</evidence>
<dbReference type="EMBL" id="LR134510">
    <property type="protein sequence ID" value="VEJ10187.1"/>
    <property type="molecule type" value="Genomic_DNA"/>
</dbReference>
<dbReference type="InterPro" id="IPR005519">
    <property type="entry name" value="Acid_phosphat_B-like"/>
</dbReference>
<comment type="catalytic activity">
    <reaction evidence="1">
        <text>a phosphate monoester + H2O = an alcohol + phosphate</text>
        <dbReference type="Rhea" id="RHEA:15017"/>
        <dbReference type="ChEBI" id="CHEBI:15377"/>
        <dbReference type="ChEBI" id="CHEBI:30879"/>
        <dbReference type="ChEBI" id="CHEBI:43474"/>
        <dbReference type="ChEBI" id="CHEBI:67140"/>
        <dbReference type="EC" id="3.1.3.2"/>
    </reaction>
</comment>
<evidence type="ECO:0000313" key="14">
    <source>
        <dbReference type="EMBL" id="VEJ10187.1"/>
    </source>
</evidence>
<evidence type="ECO:0000256" key="12">
    <source>
        <dbReference type="ARBA" id="ARBA00022842"/>
    </source>
</evidence>
<evidence type="ECO:0000256" key="6">
    <source>
        <dbReference type="ARBA" id="ARBA00012646"/>
    </source>
</evidence>
<keyword evidence="11 14" id="KW-0378">Hydrolase</keyword>
<dbReference type="Proteomes" id="UP000279799">
    <property type="component" value="Chromosome"/>
</dbReference>
<dbReference type="SFLD" id="SFLDG01127">
    <property type="entry name" value="C1.3:_Acid_Phosphatase_Like"/>
    <property type="match status" value="1"/>
</dbReference>
<dbReference type="SUPFAM" id="SSF56784">
    <property type="entry name" value="HAD-like"/>
    <property type="match status" value="1"/>
</dbReference>
<dbReference type="GO" id="GO:0016740">
    <property type="term" value="F:transferase activity"/>
    <property type="evidence" value="ECO:0007669"/>
    <property type="project" value="UniProtKB-KW"/>
</dbReference>
<comment type="subunit">
    <text evidence="5">Homotetramer.</text>
</comment>
<comment type="similarity">
    <text evidence="4">Belongs to the class B bacterial acid phosphatase family.</text>
</comment>
<evidence type="ECO:0000256" key="4">
    <source>
        <dbReference type="ARBA" id="ARBA00007752"/>
    </source>
</evidence>
<evidence type="ECO:0000256" key="7">
    <source>
        <dbReference type="ARBA" id="ARBA00022113"/>
    </source>
</evidence>
<dbReference type="GO" id="GO:0003993">
    <property type="term" value="F:acid phosphatase activity"/>
    <property type="evidence" value="ECO:0007669"/>
    <property type="project" value="UniProtKB-EC"/>
</dbReference>
<dbReference type="KEGG" id="adp:NCTC12871_01697"/>
<accession>A0A448TW86</accession>
<dbReference type="Pfam" id="PF03767">
    <property type="entry name" value="Acid_phosphat_B"/>
    <property type="match status" value="1"/>
</dbReference>
<dbReference type="InterPro" id="IPR036412">
    <property type="entry name" value="HAD-like_sf"/>
</dbReference>
<keyword evidence="15" id="KW-1185">Reference proteome</keyword>
<dbReference type="NCBIfam" id="TIGR01672">
    <property type="entry name" value="AphA"/>
    <property type="match status" value="1"/>
</dbReference>
<dbReference type="SFLD" id="SFLDS00003">
    <property type="entry name" value="Haloacid_Dehalogenase"/>
    <property type="match status" value="1"/>
</dbReference>
<feature type="signal peptide" evidence="13">
    <location>
        <begin position="1"/>
        <end position="24"/>
    </location>
</feature>
<dbReference type="Gene3D" id="3.40.50.1000">
    <property type="entry name" value="HAD superfamily/HAD-like"/>
    <property type="match status" value="1"/>
</dbReference>
<feature type="chain" id="PRO_5019545994" description="Class B acid phosphatase" evidence="13">
    <location>
        <begin position="25"/>
        <end position="247"/>
    </location>
</feature>
<evidence type="ECO:0000256" key="5">
    <source>
        <dbReference type="ARBA" id="ARBA00011881"/>
    </source>
</evidence>
<sequence length="247" mass="27594">MNKNIKLLALAVALGTTVSFSANAKVNVPYTNQGFYTNAPSQVAVHFVSVKDIENSLKDQKPMTVTFDIDDTLVFSSSYFHYGFDFGKEMGWGSTPKEVLHSQKFWDYIADSADKLSIPKESAKKIIAMHLKRGDKIVFITGRTPRSDAKNGTVTETSRVLQKYFNMPYPPVIWYTSDTPRDGYKFDKTYYLKKVGSSLHYGDSDVDILAAREAGIRGIRVQRSASSTNPQNLNGGYGEEVVINSSW</sequence>
<keyword evidence="9 13" id="KW-0732">Signal</keyword>
<dbReference type="OrthoDB" id="2234478at2"/>
<keyword evidence="12" id="KW-0460">Magnesium</keyword>
<gene>
    <name evidence="14" type="primary">aphA</name>
    <name evidence="14" type="ORF">NCTC12871_01697</name>
</gene>
<comment type="cofactor">
    <cofactor evidence="2">
        <name>Mg(2+)</name>
        <dbReference type="ChEBI" id="CHEBI:18420"/>
    </cofactor>
</comment>
<evidence type="ECO:0000256" key="11">
    <source>
        <dbReference type="ARBA" id="ARBA00022801"/>
    </source>
</evidence>
<evidence type="ECO:0000256" key="8">
    <source>
        <dbReference type="ARBA" id="ARBA00022723"/>
    </source>
</evidence>
<evidence type="ECO:0000256" key="1">
    <source>
        <dbReference type="ARBA" id="ARBA00000032"/>
    </source>
</evidence>
<dbReference type="AlphaFoldDB" id="A0A448TW86"/>
<protein>
    <recommendedName>
        <fullName evidence="7">Class B acid phosphatase</fullName>
        <ecNumber evidence="6">3.1.3.2</ecNumber>
    </recommendedName>
</protein>
<proteinExistence type="inferred from homology"/>
<dbReference type="InterPro" id="IPR023214">
    <property type="entry name" value="HAD_sf"/>
</dbReference>
<evidence type="ECO:0000313" key="15">
    <source>
        <dbReference type="Proteomes" id="UP000279799"/>
    </source>
</evidence>
<keyword evidence="8" id="KW-0479">Metal-binding</keyword>
<dbReference type="InterPro" id="IPR010025">
    <property type="entry name" value="HAD-SF_ppase_IIIB_AphA"/>
</dbReference>
<keyword evidence="10" id="KW-0574">Periplasm</keyword>
<evidence type="ECO:0000256" key="9">
    <source>
        <dbReference type="ARBA" id="ARBA00022729"/>
    </source>
</evidence>
<keyword evidence="14" id="KW-0808">Transferase</keyword>
<evidence type="ECO:0000256" key="10">
    <source>
        <dbReference type="ARBA" id="ARBA00022764"/>
    </source>
</evidence>
<dbReference type="GO" id="GO:0046872">
    <property type="term" value="F:metal ion binding"/>
    <property type="evidence" value="ECO:0007669"/>
    <property type="project" value="UniProtKB-KW"/>
</dbReference>
<dbReference type="GO" id="GO:0030288">
    <property type="term" value="C:outer membrane-bounded periplasmic space"/>
    <property type="evidence" value="ECO:0007669"/>
    <property type="project" value="InterPro"/>
</dbReference>